<sequence length="79" mass="8862">MLSLLFSFLPSFFLKPHTLQYLELETMEKEDEYTTLLLSLFSTPNDLSLSLSLSPRTPVVKGASIFSLSSCSLNSFLHS</sequence>
<name>A0ACB9BNZ9_CICIN</name>
<dbReference type="EMBL" id="CM042014">
    <property type="protein sequence ID" value="KAI3723735.1"/>
    <property type="molecule type" value="Genomic_DNA"/>
</dbReference>
<keyword evidence="2" id="KW-1185">Reference proteome</keyword>
<accession>A0ACB9BNZ9</accession>
<evidence type="ECO:0000313" key="1">
    <source>
        <dbReference type="EMBL" id="KAI3723735.1"/>
    </source>
</evidence>
<reference evidence="2" key="1">
    <citation type="journal article" date="2022" name="Mol. Ecol. Resour.">
        <title>The genomes of chicory, endive, great burdock and yacon provide insights into Asteraceae palaeo-polyploidization history and plant inulin production.</title>
        <authorList>
            <person name="Fan W."/>
            <person name="Wang S."/>
            <person name="Wang H."/>
            <person name="Wang A."/>
            <person name="Jiang F."/>
            <person name="Liu H."/>
            <person name="Zhao H."/>
            <person name="Xu D."/>
            <person name="Zhang Y."/>
        </authorList>
    </citation>
    <scope>NUCLEOTIDE SEQUENCE [LARGE SCALE GENOMIC DNA]</scope>
    <source>
        <strain evidence="2">cv. Punajuju</strain>
    </source>
</reference>
<organism evidence="1 2">
    <name type="scientific">Cichorium intybus</name>
    <name type="common">Chicory</name>
    <dbReference type="NCBI Taxonomy" id="13427"/>
    <lineage>
        <taxon>Eukaryota</taxon>
        <taxon>Viridiplantae</taxon>
        <taxon>Streptophyta</taxon>
        <taxon>Embryophyta</taxon>
        <taxon>Tracheophyta</taxon>
        <taxon>Spermatophyta</taxon>
        <taxon>Magnoliopsida</taxon>
        <taxon>eudicotyledons</taxon>
        <taxon>Gunneridae</taxon>
        <taxon>Pentapetalae</taxon>
        <taxon>asterids</taxon>
        <taxon>campanulids</taxon>
        <taxon>Asterales</taxon>
        <taxon>Asteraceae</taxon>
        <taxon>Cichorioideae</taxon>
        <taxon>Cichorieae</taxon>
        <taxon>Cichoriinae</taxon>
        <taxon>Cichorium</taxon>
    </lineage>
</organism>
<comment type="caution">
    <text evidence="1">The sequence shown here is derived from an EMBL/GenBank/DDBJ whole genome shotgun (WGS) entry which is preliminary data.</text>
</comment>
<dbReference type="Proteomes" id="UP001055811">
    <property type="component" value="Linkage Group LG06"/>
</dbReference>
<proteinExistence type="predicted"/>
<protein>
    <submittedName>
        <fullName evidence="1">Uncharacterized protein</fullName>
    </submittedName>
</protein>
<reference evidence="1 2" key="2">
    <citation type="journal article" date="2022" name="Mol. Ecol. Resour.">
        <title>The genomes of chicory, endive, great burdock and yacon provide insights into Asteraceae paleo-polyploidization history and plant inulin production.</title>
        <authorList>
            <person name="Fan W."/>
            <person name="Wang S."/>
            <person name="Wang H."/>
            <person name="Wang A."/>
            <person name="Jiang F."/>
            <person name="Liu H."/>
            <person name="Zhao H."/>
            <person name="Xu D."/>
            <person name="Zhang Y."/>
        </authorList>
    </citation>
    <scope>NUCLEOTIDE SEQUENCE [LARGE SCALE GENOMIC DNA]</scope>
    <source>
        <strain evidence="2">cv. Punajuju</strain>
        <tissue evidence="1">Leaves</tissue>
    </source>
</reference>
<evidence type="ECO:0000313" key="2">
    <source>
        <dbReference type="Proteomes" id="UP001055811"/>
    </source>
</evidence>
<gene>
    <name evidence="1" type="ORF">L2E82_35492</name>
</gene>